<sequence>MYFREAFIYSRITGMNRFIFLTILRILYILFNGQELISGDWMYIPQGIPYLFKVGSFGDIMCYCYAHFVVLGTVKFHQKITN</sequence>
<evidence type="ECO:0000256" key="1">
    <source>
        <dbReference type="SAM" id="Phobius"/>
    </source>
</evidence>
<keyword evidence="1" id="KW-0472">Membrane</keyword>
<geneLocation type="plastid" evidence="2"/>
<feature type="transmembrane region" description="Helical" evidence="1">
    <location>
        <begin position="12"/>
        <end position="31"/>
    </location>
</feature>
<evidence type="ECO:0000313" key="2">
    <source>
        <dbReference type="EMBL" id="AYR06198.1"/>
    </source>
</evidence>
<proteinExistence type="predicted"/>
<reference evidence="2" key="1">
    <citation type="journal article" date="2018" name="Genome Biol. Evol.">
        <title>Mitochondrial and Plastid Genomes from Coralline Red Algae Provide Insights into the Incongruent Evolutionary Histories of Organelles.</title>
        <authorList>
            <person name="Lee J."/>
            <person name="Song H.J."/>
            <person name="In Park S."/>
            <person name="Lee Y.M."/>
            <person name="Jeong S.Y."/>
            <person name="Oh Cho T."/>
            <person name="Kim J.H."/>
            <person name="Choi H.G."/>
            <person name="Choi C.G."/>
            <person name="Nelson W.A."/>
            <person name="Fredericq S."/>
            <person name="Bhattacharya D."/>
            <person name="Su Yoon H."/>
        </authorList>
    </citation>
    <scope>NUCLEOTIDE SEQUENCE</scope>
</reference>
<keyword evidence="1" id="KW-0812">Transmembrane</keyword>
<protein>
    <submittedName>
        <fullName evidence="2">Uncharacterized protein</fullName>
    </submittedName>
</protein>
<dbReference type="AlphaFoldDB" id="A0A3G3MH80"/>
<name>A0A3G3MH80_9FLOR</name>
<feature type="transmembrane region" description="Helical" evidence="1">
    <location>
        <begin position="51"/>
        <end position="74"/>
    </location>
</feature>
<keyword evidence="1" id="KW-1133">Transmembrane helix</keyword>
<dbReference type="EMBL" id="MH281629">
    <property type="protein sequence ID" value="AYR06198.1"/>
    <property type="molecule type" value="Genomic_DNA"/>
</dbReference>
<accession>A0A3G3MH80</accession>
<organism evidence="2">
    <name type="scientific">Renouxia sp</name>
    <dbReference type="NCBI Taxonomy" id="2485823"/>
    <lineage>
        <taxon>Eukaryota</taxon>
        <taxon>Rhodophyta</taxon>
        <taxon>Florideophyceae</taxon>
        <taxon>Corallinophycidae</taxon>
        <taxon>Rhodogorgonales</taxon>
        <taxon>Rhodogorgonaceae</taxon>
        <taxon>Renouxia</taxon>
    </lineage>
</organism>
<keyword evidence="2" id="KW-0934">Plastid</keyword>